<feature type="region of interest" description="Disordered" evidence="2">
    <location>
        <begin position="1"/>
        <end position="29"/>
    </location>
</feature>
<proteinExistence type="predicted"/>
<dbReference type="STRING" id="1077348.A0A2G8S043"/>
<keyword evidence="1" id="KW-0175">Coiled coil</keyword>
<feature type="region of interest" description="Disordered" evidence="2">
    <location>
        <begin position="366"/>
        <end position="391"/>
    </location>
</feature>
<dbReference type="AlphaFoldDB" id="A0A2G8S043"/>
<comment type="caution">
    <text evidence="3">The sequence shown here is derived from an EMBL/GenBank/DDBJ whole genome shotgun (WGS) entry which is preliminary data.</text>
</comment>
<accession>A0A2G8S043</accession>
<evidence type="ECO:0000313" key="4">
    <source>
        <dbReference type="Proteomes" id="UP000230002"/>
    </source>
</evidence>
<dbReference type="Proteomes" id="UP000230002">
    <property type="component" value="Unassembled WGS sequence"/>
</dbReference>
<keyword evidence="4" id="KW-1185">Reference proteome</keyword>
<gene>
    <name evidence="3" type="ORF">GSI_10277</name>
</gene>
<organism evidence="3 4">
    <name type="scientific">Ganoderma sinense ZZ0214-1</name>
    <dbReference type="NCBI Taxonomy" id="1077348"/>
    <lineage>
        <taxon>Eukaryota</taxon>
        <taxon>Fungi</taxon>
        <taxon>Dikarya</taxon>
        <taxon>Basidiomycota</taxon>
        <taxon>Agaricomycotina</taxon>
        <taxon>Agaricomycetes</taxon>
        <taxon>Polyporales</taxon>
        <taxon>Polyporaceae</taxon>
        <taxon>Ganoderma</taxon>
    </lineage>
</organism>
<protein>
    <submittedName>
        <fullName evidence="3">Uncharacterized protein</fullName>
    </submittedName>
</protein>
<dbReference type="EMBL" id="AYKW01000034">
    <property type="protein sequence ID" value="PIL27136.1"/>
    <property type="molecule type" value="Genomic_DNA"/>
</dbReference>
<evidence type="ECO:0000256" key="1">
    <source>
        <dbReference type="SAM" id="Coils"/>
    </source>
</evidence>
<feature type="compositionally biased region" description="Pro residues" evidence="2">
    <location>
        <begin position="1"/>
        <end position="13"/>
    </location>
</feature>
<feature type="compositionally biased region" description="Polar residues" evidence="2">
    <location>
        <begin position="17"/>
        <end position="29"/>
    </location>
</feature>
<feature type="region of interest" description="Disordered" evidence="2">
    <location>
        <begin position="236"/>
        <end position="303"/>
    </location>
</feature>
<feature type="region of interest" description="Disordered" evidence="2">
    <location>
        <begin position="431"/>
        <end position="466"/>
    </location>
</feature>
<feature type="coiled-coil region" evidence="1">
    <location>
        <begin position="32"/>
        <end position="59"/>
    </location>
</feature>
<feature type="compositionally biased region" description="Acidic residues" evidence="2">
    <location>
        <begin position="253"/>
        <end position="268"/>
    </location>
</feature>
<evidence type="ECO:0000313" key="3">
    <source>
        <dbReference type="EMBL" id="PIL27136.1"/>
    </source>
</evidence>
<name>A0A2G8S043_9APHY</name>
<feature type="region of interest" description="Disordered" evidence="2">
    <location>
        <begin position="89"/>
        <end position="114"/>
    </location>
</feature>
<sequence>MPDPPPPPPPPPHAQAEQPSTARAPNLNTEKLRGLVEAVEQLKAEVQRNKDAMEQKEAVLYAEIRVLKAQVAQGNARFKELRMILGIGDEADEGEEGEGEGGADNVEETAATTEQIQRSAEAAKGKMLKMVLNEAFKKRLGVSALRRNALPSYPEGVSTDDEDWPRDPQTNKRLTRFKWDEPPDSKVNAAGLKKVCRWIRTHGAAWNPRAAQDIEDILPVDLEKRVRERWQYLAKQMRKRSVEGAGNQADDSSHDEDEENDEEGDVENDGNVPEGRLLKKPAKGKGRSAAVLRSRAKAKCDQRIRKRKGTKYDDPKYDAAFIVNAMSDDEDDPGSYVNNKATRYVSHAPHYRSLEAQELYDFIDAQPDPDPRSERSMLPRIRGAADPNATPTAARELGTRIRAWQVNPSVLTDHPEWFRFKMVATSGVAWGDEKDPEEDKKPVSASAAAAGGKRRKIPRVDDASDVAEAQKQLERVTGGKDVAELFEIDQE</sequence>
<feature type="compositionally biased region" description="Acidic residues" evidence="2">
    <location>
        <begin position="89"/>
        <end position="107"/>
    </location>
</feature>
<evidence type="ECO:0000256" key="2">
    <source>
        <dbReference type="SAM" id="MobiDB-lite"/>
    </source>
</evidence>
<feature type="compositionally biased region" description="Basic and acidic residues" evidence="2">
    <location>
        <begin position="431"/>
        <end position="442"/>
    </location>
</feature>
<dbReference type="OrthoDB" id="3269175at2759"/>
<reference evidence="3 4" key="1">
    <citation type="journal article" date="2015" name="Sci. Rep.">
        <title>Chromosome-level genome map provides insights into diverse defense mechanisms in the medicinal fungus Ganoderma sinense.</title>
        <authorList>
            <person name="Zhu Y."/>
            <person name="Xu J."/>
            <person name="Sun C."/>
            <person name="Zhou S."/>
            <person name="Xu H."/>
            <person name="Nelson D.R."/>
            <person name="Qian J."/>
            <person name="Song J."/>
            <person name="Luo H."/>
            <person name="Xiang L."/>
            <person name="Li Y."/>
            <person name="Xu Z."/>
            <person name="Ji A."/>
            <person name="Wang L."/>
            <person name="Lu S."/>
            <person name="Hayward A."/>
            <person name="Sun W."/>
            <person name="Li X."/>
            <person name="Schwartz D.C."/>
            <person name="Wang Y."/>
            <person name="Chen S."/>
        </authorList>
    </citation>
    <scope>NUCLEOTIDE SEQUENCE [LARGE SCALE GENOMIC DNA]</scope>
    <source>
        <strain evidence="3 4">ZZ0214-1</strain>
    </source>
</reference>